<evidence type="ECO:0000256" key="1">
    <source>
        <dbReference type="ARBA" id="ARBA00006676"/>
    </source>
</evidence>
<evidence type="ECO:0000313" key="2">
    <source>
        <dbReference type="EMBL" id="CAI8055366.1"/>
    </source>
</evidence>
<dbReference type="SUPFAM" id="SSF51556">
    <property type="entry name" value="Metallo-dependent hydrolases"/>
    <property type="match status" value="1"/>
</dbReference>
<accession>A0AA35TX94</accession>
<sequence length="187" mass="22060">MLNEHKELKAQKIVPHRDFYNVRKVDTHVHASSCMNQKHLLRFIKSKIKNHPDDVVIIRGGERLTLAGLFEKLDLRAYDLTVDLLDVHADRNTFHRFDKFNSKYNPIGESRLREVFLKVDNDMGGCYYADLIKEVMAEMVESKYQMAELRISVYGRSLEEWDKLANWAVTHQVFCKNVRWVIQVPRL</sequence>
<dbReference type="GO" id="GO:0005829">
    <property type="term" value="C:cytosol"/>
    <property type="evidence" value="ECO:0007669"/>
    <property type="project" value="TreeGrafter"/>
</dbReference>
<dbReference type="Gene3D" id="3.20.20.140">
    <property type="entry name" value="Metal-dependent hydrolases"/>
    <property type="match status" value="2"/>
</dbReference>
<dbReference type="Proteomes" id="UP001174909">
    <property type="component" value="Unassembled WGS sequence"/>
</dbReference>
<gene>
    <name evidence="2" type="ORF">GBAR_LOCUS30238</name>
</gene>
<dbReference type="EMBL" id="CASHTH010004272">
    <property type="protein sequence ID" value="CAI8055366.1"/>
    <property type="molecule type" value="Genomic_DNA"/>
</dbReference>
<dbReference type="GO" id="GO:0046033">
    <property type="term" value="P:AMP metabolic process"/>
    <property type="evidence" value="ECO:0007669"/>
    <property type="project" value="TreeGrafter"/>
</dbReference>
<dbReference type="InterPro" id="IPR032466">
    <property type="entry name" value="Metal_Hydrolase"/>
</dbReference>
<dbReference type="GO" id="GO:0032264">
    <property type="term" value="P:IMP salvage"/>
    <property type="evidence" value="ECO:0007669"/>
    <property type="project" value="InterPro"/>
</dbReference>
<comment type="caution">
    <text evidence="2">The sequence shown here is derived from an EMBL/GenBank/DDBJ whole genome shotgun (WGS) entry which is preliminary data.</text>
</comment>
<dbReference type="Pfam" id="PF19326">
    <property type="entry name" value="AMP_deaminase"/>
    <property type="match status" value="1"/>
</dbReference>
<proteinExistence type="inferred from homology"/>
<reference evidence="2" key="1">
    <citation type="submission" date="2023-03" db="EMBL/GenBank/DDBJ databases">
        <authorList>
            <person name="Steffen K."/>
            <person name="Cardenas P."/>
        </authorList>
    </citation>
    <scope>NUCLEOTIDE SEQUENCE</scope>
</reference>
<dbReference type="GO" id="GO:0003876">
    <property type="term" value="F:AMP deaminase activity"/>
    <property type="evidence" value="ECO:0007669"/>
    <property type="project" value="InterPro"/>
</dbReference>
<dbReference type="PANTHER" id="PTHR11359">
    <property type="entry name" value="AMP DEAMINASE"/>
    <property type="match status" value="1"/>
</dbReference>
<dbReference type="PANTHER" id="PTHR11359:SF0">
    <property type="entry name" value="AMP DEAMINASE"/>
    <property type="match status" value="1"/>
</dbReference>
<dbReference type="InterPro" id="IPR006329">
    <property type="entry name" value="AMPD"/>
</dbReference>
<dbReference type="AlphaFoldDB" id="A0AA35TX94"/>
<comment type="similarity">
    <text evidence="1">Belongs to the metallo-dependent hydrolases superfamily. Adenosine and AMP deaminases family.</text>
</comment>
<name>A0AA35TX94_GEOBA</name>
<keyword evidence="3" id="KW-1185">Reference proteome</keyword>
<organism evidence="2 3">
    <name type="scientific">Geodia barretti</name>
    <name type="common">Barrett's horny sponge</name>
    <dbReference type="NCBI Taxonomy" id="519541"/>
    <lineage>
        <taxon>Eukaryota</taxon>
        <taxon>Metazoa</taxon>
        <taxon>Porifera</taxon>
        <taxon>Demospongiae</taxon>
        <taxon>Heteroscleromorpha</taxon>
        <taxon>Tetractinellida</taxon>
        <taxon>Astrophorina</taxon>
        <taxon>Geodiidae</taxon>
        <taxon>Geodia</taxon>
    </lineage>
</organism>
<evidence type="ECO:0000313" key="3">
    <source>
        <dbReference type="Proteomes" id="UP001174909"/>
    </source>
</evidence>
<protein>
    <submittedName>
        <fullName evidence="2">AMP deaminase 2</fullName>
    </submittedName>
</protein>